<dbReference type="AlphaFoldDB" id="A0A9D1I8R6"/>
<accession>A0A9D1I8R6</accession>
<dbReference type="GO" id="GO:0000287">
    <property type="term" value="F:magnesium ion binding"/>
    <property type="evidence" value="ECO:0007669"/>
    <property type="project" value="TreeGrafter"/>
</dbReference>
<evidence type="ECO:0000256" key="15">
    <source>
        <dbReference type="ARBA" id="ARBA00049402"/>
    </source>
</evidence>
<evidence type="ECO:0000256" key="8">
    <source>
        <dbReference type="ARBA" id="ARBA00022676"/>
    </source>
</evidence>
<dbReference type="Proteomes" id="UP000824089">
    <property type="component" value="Unassembled WGS sequence"/>
</dbReference>
<dbReference type="CDD" id="cd06223">
    <property type="entry name" value="PRTases_typeI"/>
    <property type="match status" value="1"/>
</dbReference>
<proteinExistence type="inferred from homology"/>
<evidence type="ECO:0000256" key="11">
    <source>
        <dbReference type="ARBA" id="ARBA00022726"/>
    </source>
</evidence>
<dbReference type="InterPro" id="IPR050408">
    <property type="entry name" value="HGPRT"/>
</dbReference>
<comment type="function">
    <text evidence="2">Purine salvage pathway enzyme that catalyzes the transfer of the ribosyl-5-phosphate group from 5-phospho-alpha-D-ribose 1-diphosphate (PRPP) to the N9 position of the 6-oxopurines hypoxanthine and guanine to form the corresponding ribonucleotides IMP (inosine 5'-monophosphate) and GMP (guanosine 5'-monophosphate), with the release of PPi.</text>
</comment>
<evidence type="ECO:0000256" key="5">
    <source>
        <dbReference type="ARBA" id="ARBA00004676"/>
    </source>
</evidence>
<dbReference type="GO" id="GO:0032263">
    <property type="term" value="P:GMP salvage"/>
    <property type="evidence" value="ECO:0007669"/>
    <property type="project" value="TreeGrafter"/>
</dbReference>
<keyword evidence="8 16" id="KW-0328">Glycosyltransferase</keyword>
<keyword evidence="13 16" id="KW-0460">Magnesium</keyword>
<dbReference type="PANTHER" id="PTHR43340">
    <property type="entry name" value="HYPOXANTHINE-GUANINE PHOSPHORIBOSYLTRANSFERASE"/>
    <property type="match status" value="1"/>
</dbReference>
<keyword evidence="7 16" id="KW-0963">Cytoplasm</keyword>
<evidence type="ECO:0000256" key="9">
    <source>
        <dbReference type="ARBA" id="ARBA00022679"/>
    </source>
</evidence>
<evidence type="ECO:0000256" key="16">
    <source>
        <dbReference type="RuleBase" id="RU364099"/>
    </source>
</evidence>
<sequence length="182" mass="20563">MKEIEEYLGRVLVPREKIRSMVMDLGARITNDYRGKELFLIGVLKGGFMFLADLVREIRIPVEMDFIAVSSYGSSTKSSGIVQLIKDVDVPLSGKHVIIVEDIIDTGLTLAYLKELLSARNPLSVRLCTAFDKPSRRKVDLKAEYTGITVPDEYVVGYGLDYNGILRNLPDLYVLDEKIYRK</sequence>
<name>A0A9D1I8R6_9CLOT</name>
<keyword evidence="11 16" id="KW-0660">Purine salvage</keyword>
<dbReference type="GO" id="GO:0052657">
    <property type="term" value="F:guanine phosphoribosyltransferase activity"/>
    <property type="evidence" value="ECO:0007669"/>
    <property type="project" value="UniProtKB-ARBA"/>
</dbReference>
<evidence type="ECO:0000256" key="13">
    <source>
        <dbReference type="ARBA" id="ARBA00022842"/>
    </source>
</evidence>
<evidence type="ECO:0000256" key="10">
    <source>
        <dbReference type="ARBA" id="ARBA00022723"/>
    </source>
</evidence>
<evidence type="ECO:0000256" key="14">
    <source>
        <dbReference type="ARBA" id="ARBA00048811"/>
    </source>
</evidence>
<dbReference type="GO" id="GO:0000166">
    <property type="term" value="F:nucleotide binding"/>
    <property type="evidence" value="ECO:0007669"/>
    <property type="project" value="UniProtKB-KW"/>
</dbReference>
<dbReference type="FunFam" id="3.40.50.2020:FF:000006">
    <property type="entry name" value="Hypoxanthine phosphoribosyltransferase"/>
    <property type="match status" value="1"/>
</dbReference>
<comment type="subcellular location">
    <subcellularLocation>
        <location evidence="3 16">Cytoplasm</location>
    </subcellularLocation>
</comment>
<keyword evidence="9 16" id="KW-0808">Transferase</keyword>
<comment type="caution">
    <text evidence="18">The sequence shown here is derived from an EMBL/GenBank/DDBJ whole genome shotgun (WGS) entry which is preliminary data.</text>
</comment>
<dbReference type="GO" id="GO:0032264">
    <property type="term" value="P:IMP salvage"/>
    <property type="evidence" value="ECO:0007669"/>
    <property type="project" value="TreeGrafter"/>
</dbReference>
<dbReference type="Gene3D" id="3.40.50.2020">
    <property type="match status" value="1"/>
</dbReference>
<evidence type="ECO:0000256" key="3">
    <source>
        <dbReference type="ARBA" id="ARBA00004496"/>
    </source>
</evidence>
<evidence type="ECO:0000259" key="17">
    <source>
        <dbReference type="Pfam" id="PF00156"/>
    </source>
</evidence>
<dbReference type="GO" id="GO:0006166">
    <property type="term" value="P:purine ribonucleoside salvage"/>
    <property type="evidence" value="ECO:0007669"/>
    <property type="project" value="UniProtKB-KW"/>
</dbReference>
<dbReference type="EMBL" id="DVMM01000192">
    <property type="protein sequence ID" value="HIU30358.1"/>
    <property type="molecule type" value="Genomic_DNA"/>
</dbReference>
<dbReference type="GO" id="GO:0046100">
    <property type="term" value="P:hypoxanthine metabolic process"/>
    <property type="evidence" value="ECO:0007669"/>
    <property type="project" value="TreeGrafter"/>
</dbReference>
<comment type="similarity">
    <text evidence="6 16">Belongs to the purine/pyrimidine phosphoribosyltransferase family.</text>
</comment>
<dbReference type="NCBIfam" id="TIGR01203">
    <property type="entry name" value="HGPRTase"/>
    <property type="match status" value="1"/>
</dbReference>
<organism evidence="18 19">
    <name type="scientific">Candidatus Egerieisoma faecipullorum</name>
    <dbReference type="NCBI Taxonomy" id="2840963"/>
    <lineage>
        <taxon>Bacteria</taxon>
        <taxon>Bacillati</taxon>
        <taxon>Bacillota</taxon>
        <taxon>Clostridia</taxon>
        <taxon>Eubacteriales</taxon>
        <taxon>Clostridiaceae</taxon>
        <taxon>Clostridiaceae incertae sedis</taxon>
        <taxon>Candidatus Egerieisoma</taxon>
    </lineage>
</organism>
<reference evidence="18" key="2">
    <citation type="journal article" date="2021" name="PeerJ">
        <title>Extensive microbial diversity within the chicken gut microbiome revealed by metagenomics and culture.</title>
        <authorList>
            <person name="Gilroy R."/>
            <person name="Ravi A."/>
            <person name="Getino M."/>
            <person name="Pursley I."/>
            <person name="Horton D.L."/>
            <person name="Alikhan N.F."/>
            <person name="Baker D."/>
            <person name="Gharbi K."/>
            <person name="Hall N."/>
            <person name="Watson M."/>
            <person name="Adriaenssens E.M."/>
            <person name="Foster-Nyarko E."/>
            <person name="Jarju S."/>
            <person name="Secka A."/>
            <person name="Antonio M."/>
            <person name="Oren A."/>
            <person name="Chaudhuri R.R."/>
            <person name="La Ragione R."/>
            <person name="Hildebrand F."/>
            <person name="Pallen M.J."/>
        </authorList>
    </citation>
    <scope>NUCLEOTIDE SEQUENCE</scope>
    <source>
        <strain evidence="18">CHK195-4489</strain>
    </source>
</reference>
<dbReference type="GO" id="GO:0005829">
    <property type="term" value="C:cytosol"/>
    <property type="evidence" value="ECO:0007669"/>
    <property type="project" value="TreeGrafter"/>
</dbReference>
<dbReference type="GO" id="GO:0004422">
    <property type="term" value="F:hypoxanthine phosphoribosyltransferase activity"/>
    <property type="evidence" value="ECO:0007669"/>
    <property type="project" value="InterPro"/>
</dbReference>
<keyword evidence="10 16" id="KW-0479">Metal-binding</keyword>
<comment type="pathway">
    <text evidence="5">Purine metabolism; GMP biosynthesis via salvage pathway; GMP from guanine: step 1/1.</text>
</comment>
<keyword evidence="12 16" id="KW-0547">Nucleotide-binding</keyword>
<reference evidence="18" key="1">
    <citation type="submission" date="2020-10" db="EMBL/GenBank/DDBJ databases">
        <authorList>
            <person name="Gilroy R."/>
        </authorList>
    </citation>
    <scope>NUCLEOTIDE SEQUENCE</scope>
    <source>
        <strain evidence="18">CHK195-4489</strain>
    </source>
</reference>
<dbReference type="EC" id="2.4.2.8" evidence="16"/>
<evidence type="ECO:0000256" key="1">
    <source>
        <dbReference type="ARBA" id="ARBA00001946"/>
    </source>
</evidence>
<comment type="pathway">
    <text evidence="4 16">Purine metabolism; IMP biosynthesis via salvage pathway; IMP from hypoxanthine: step 1/1.</text>
</comment>
<feature type="domain" description="Phosphoribosyltransferase" evidence="17">
    <location>
        <begin position="21"/>
        <end position="162"/>
    </location>
</feature>
<evidence type="ECO:0000256" key="6">
    <source>
        <dbReference type="ARBA" id="ARBA00008391"/>
    </source>
</evidence>
<evidence type="ECO:0000256" key="7">
    <source>
        <dbReference type="ARBA" id="ARBA00022490"/>
    </source>
</evidence>
<dbReference type="InterPro" id="IPR000836">
    <property type="entry name" value="PRTase_dom"/>
</dbReference>
<comment type="cofactor">
    <cofactor evidence="1 16">
        <name>Mg(2+)</name>
        <dbReference type="ChEBI" id="CHEBI:18420"/>
    </cofactor>
</comment>
<dbReference type="SUPFAM" id="SSF53271">
    <property type="entry name" value="PRTase-like"/>
    <property type="match status" value="1"/>
</dbReference>
<protein>
    <recommendedName>
        <fullName evidence="16">Hypoxanthine phosphoribosyltransferase</fullName>
        <ecNumber evidence="16">2.4.2.8</ecNumber>
    </recommendedName>
</protein>
<evidence type="ECO:0000313" key="18">
    <source>
        <dbReference type="EMBL" id="HIU30358.1"/>
    </source>
</evidence>
<dbReference type="PANTHER" id="PTHR43340:SF1">
    <property type="entry name" value="HYPOXANTHINE PHOSPHORIBOSYLTRANSFERASE"/>
    <property type="match status" value="1"/>
</dbReference>
<evidence type="ECO:0000256" key="4">
    <source>
        <dbReference type="ARBA" id="ARBA00004669"/>
    </source>
</evidence>
<comment type="catalytic activity">
    <reaction evidence="15">
        <text>IMP + diphosphate = hypoxanthine + 5-phospho-alpha-D-ribose 1-diphosphate</text>
        <dbReference type="Rhea" id="RHEA:17973"/>
        <dbReference type="ChEBI" id="CHEBI:17368"/>
        <dbReference type="ChEBI" id="CHEBI:33019"/>
        <dbReference type="ChEBI" id="CHEBI:58017"/>
        <dbReference type="ChEBI" id="CHEBI:58053"/>
        <dbReference type="EC" id="2.4.2.8"/>
    </reaction>
    <physiologicalReaction direction="right-to-left" evidence="15">
        <dbReference type="Rhea" id="RHEA:17975"/>
    </physiologicalReaction>
</comment>
<evidence type="ECO:0000313" key="19">
    <source>
        <dbReference type="Proteomes" id="UP000824089"/>
    </source>
</evidence>
<comment type="catalytic activity">
    <reaction evidence="14">
        <text>GMP + diphosphate = guanine + 5-phospho-alpha-D-ribose 1-diphosphate</text>
        <dbReference type="Rhea" id="RHEA:25424"/>
        <dbReference type="ChEBI" id="CHEBI:16235"/>
        <dbReference type="ChEBI" id="CHEBI:33019"/>
        <dbReference type="ChEBI" id="CHEBI:58017"/>
        <dbReference type="ChEBI" id="CHEBI:58115"/>
        <dbReference type="EC" id="2.4.2.8"/>
    </reaction>
    <physiologicalReaction direction="right-to-left" evidence="14">
        <dbReference type="Rhea" id="RHEA:25426"/>
    </physiologicalReaction>
</comment>
<gene>
    <name evidence="18" type="primary">hpt</name>
    <name evidence="18" type="ORF">IAD50_08705</name>
</gene>
<dbReference type="InterPro" id="IPR005904">
    <property type="entry name" value="Hxn_phspho_trans"/>
</dbReference>
<evidence type="ECO:0000256" key="2">
    <source>
        <dbReference type="ARBA" id="ARBA00002049"/>
    </source>
</evidence>
<dbReference type="InterPro" id="IPR029057">
    <property type="entry name" value="PRTase-like"/>
</dbReference>
<dbReference type="GO" id="GO:0006178">
    <property type="term" value="P:guanine salvage"/>
    <property type="evidence" value="ECO:0007669"/>
    <property type="project" value="TreeGrafter"/>
</dbReference>
<dbReference type="Pfam" id="PF00156">
    <property type="entry name" value="Pribosyltran"/>
    <property type="match status" value="1"/>
</dbReference>
<evidence type="ECO:0000256" key="12">
    <source>
        <dbReference type="ARBA" id="ARBA00022741"/>
    </source>
</evidence>